<feature type="transmembrane region" description="Helical" evidence="1">
    <location>
        <begin position="6"/>
        <end position="29"/>
    </location>
</feature>
<feature type="transmembrane region" description="Helical" evidence="1">
    <location>
        <begin position="36"/>
        <end position="58"/>
    </location>
</feature>
<proteinExistence type="predicted"/>
<keyword evidence="1" id="KW-1133">Transmembrane helix</keyword>
<dbReference type="AlphaFoldDB" id="A0A0M8QQU3"/>
<dbReference type="InterPro" id="IPR036259">
    <property type="entry name" value="MFS_trans_sf"/>
</dbReference>
<sequence length="84" mass="7931">TGGTWPALIGFACVGLGMATVTPCLYVAAAAAGPGALALVAALGTTGLLAGPAVIGFVAGRTDLTTGMAVVAASAVLVAVCSWR</sequence>
<feature type="non-terminal residue" evidence="2">
    <location>
        <position position="1"/>
    </location>
</feature>
<evidence type="ECO:0000313" key="2">
    <source>
        <dbReference type="EMBL" id="KOT39074.1"/>
    </source>
</evidence>
<organism evidence="2 3">
    <name type="scientific">Streptomyces caelestis</name>
    <dbReference type="NCBI Taxonomy" id="36816"/>
    <lineage>
        <taxon>Bacteria</taxon>
        <taxon>Bacillati</taxon>
        <taxon>Actinomycetota</taxon>
        <taxon>Actinomycetes</taxon>
        <taxon>Kitasatosporales</taxon>
        <taxon>Streptomycetaceae</taxon>
        <taxon>Streptomyces</taxon>
    </lineage>
</organism>
<keyword evidence="1" id="KW-0472">Membrane</keyword>
<keyword evidence="3" id="KW-1185">Reference proteome</keyword>
<gene>
    <name evidence="2" type="ORF">ADK41_14960</name>
</gene>
<feature type="transmembrane region" description="Helical" evidence="1">
    <location>
        <begin position="64"/>
        <end position="83"/>
    </location>
</feature>
<reference evidence="2 3" key="1">
    <citation type="submission" date="2015-07" db="EMBL/GenBank/DDBJ databases">
        <authorList>
            <person name="Noorani M."/>
        </authorList>
    </citation>
    <scope>NUCLEOTIDE SEQUENCE [LARGE SCALE GENOMIC DNA]</scope>
    <source>
        <strain evidence="2 3">NRRL B-24567</strain>
    </source>
</reference>
<comment type="caution">
    <text evidence="2">The sequence shown here is derived from an EMBL/GenBank/DDBJ whole genome shotgun (WGS) entry which is preliminary data.</text>
</comment>
<dbReference type="EMBL" id="LGCN01000157">
    <property type="protein sequence ID" value="KOT39074.1"/>
    <property type="molecule type" value="Genomic_DNA"/>
</dbReference>
<name>A0A0M8QQU3_9ACTN</name>
<dbReference type="Proteomes" id="UP000037773">
    <property type="component" value="Unassembled WGS sequence"/>
</dbReference>
<evidence type="ECO:0000256" key="1">
    <source>
        <dbReference type="SAM" id="Phobius"/>
    </source>
</evidence>
<dbReference type="SUPFAM" id="SSF103473">
    <property type="entry name" value="MFS general substrate transporter"/>
    <property type="match status" value="1"/>
</dbReference>
<accession>A0A0M8QQU3</accession>
<keyword evidence="1" id="KW-0812">Transmembrane</keyword>
<evidence type="ECO:0000313" key="3">
    <source>
        <dbReference type="Proteomes" id="UP000037773"/>
    </source>
</evidence>
<feature type="non-terminal residue" evidence="2">
    <location>
        <position position="84"/>
    </location>
</feature>
<protein>
    <submittedName>
        <fullName evidence="2">Transporter</fullName>
    </submittedName>
</protein>